<dbReference type="PROSITE" id="PS51007">
    <property type="entry name" value="CYTC"/>
    <property type="match status" value="1"/>
</dbReference>
<reference evidence="7 8" key="1">
    <citation type="submission" date="2019-01" db="EMBL/GenBank/DDBJ databases">
        <title>Insights into ecological role of a new deltaproteobacterial order Candidatus Sinidesulfobacterales (Sva0485) by metagenomics and metatranscriptomics.</title>
        <authorList>
            <person name="Tan S."/>
            <person name="Liu J."/>
            <person name="Fang Y."/>
            <person name="Hedlund B."/>
            <person name="Lian Z.-H."/>
            <person name="Huang L.-Y."/>
            <person name="Li J.-T."/>
            <person name="Huang L.-N."/>
            <person name="Li W.-J."/>
            <person name="Jiang H.-C."/>
            <person name="Dong H.-L."/>
            <person name="Shu W.-S."/>
        </authorList>
    </citation>
    <scope>NUCLEOTIDE SEQUENCE [LARGE SCALE GENOMIC DNA]</scope>
    <source>
        <strain evidence="7">AP4</strain>
    </source>
</reference>
<evidence type="ECO:0000256" key="2">
    <source>
        <dbReference type="ARBA" id="ARBA00022723"/>
    </source>
</evidence>
<gene>
    <name evidence="7" type="ORF">EVJ48_07560</name>
</gene>
<evidence type="ECO:0000256" key="5">
    <source>
        <dbReference type="SAM" id="Phobius"/>
    </source>
</evidence>
<evidence type="ECO:0000256" key="4">
    <source>
        <dbReference type="PROSITE-ProRule" id="PRU00433"/>
    </source>
</evidence>
<dbReference type="InterPro" id="IPR036909">
    <property type="entry name" value="Cyt_c-like_dom_sf"/>
</dbReference>
<dbReference type="GO" id="GO:0046872">
    <property type="term" value="F:metal ion binding"/>
    <property type="evidence" value="ECO:0007669"/>
    <property type="project" value="UniProtKB-KW"/>
</dbReference>
<keyword evidence="5" id="KW-0472">Membrane</keyword>
<dbReference type="InterPro" id="IPR009056">
    <property type="entry name" value="Cyt_c-like_dom"/>
</dbReference>
<dbReference type="GO" id="GO:0009055">
    <property type="term" value="F:electron transfer activity"/>
    <property type="evidence" value="ECO:0007669"/>
    <property type="project" value="InterPro"/>
</dbReference>
<evidence type="ECO:0000313" key="8">
    <source>
        <dbReference type="Proteomes" id="UP000322454"/>
    </source>
</evidence>
<evidence type="ECO:0000313" key="7">
    <source>
        <dbReference type="EMBL" id="RZV38189.1"/>
    </source>
</evidence>
<dbReference type="Pfam" id="PF00034">
    <property type="entry name" value="Cytochrom_C"/>
    <property type="match status" value="1"/>
</dbReference>
<evidence type="ECO:0000256" key="1">
    <source>
        <dbReference type="ARBA" id="ARBA00022617"/>
    </source>
</evidence>
<accession>A0A520XAG3</accession>
<keyword evidence="5" id="KW-0812">Transmembrane</keyword>
<evidence type="ECO:0000256" key="3">
    <source>
        <dbReference type="ARBA" id="ARBA00023004"/>
    </source>
</evidence>
<dbReference type="Gene3D" id="1.10.760.10">
    <property type="entry name" value="Cytochrome c-like domain"/>
    <property type="match status" value="1"/>
</dbReference>
<keyword evidence="5" id="KW-1133">Transmembrane helix</keyword>
<feature type="domain" description="Cytochrome c" evidence="6">
    <location>
        <begin position="42"/>
        <end position="136"/>
    </location>
</feature>
<keyword evidence="2 4" id="KW-0479">Metal-binding</keyword>
<protein>
    <submittedName>
        <fullName evidence="7">C-type cytochrome</fullName>
    </submittedName>
</protein>
<dbReference type="GO" id="GO:0020037">
    <property type="term" value="F:heme binding"/>
    <property type="evidence" value="ECO:0007669"/>
    <property type="project" value="InterPro"/>
</dbReference>
<keyword evidence="1 4" id="KW-0349">Heme</keyword>
<comment type="caution">
    <text evidence="7">The sequence shown here is derived from an EMBL/GenBank/DDBJ whole genome shotgun (WGS) entry which is preliminary data.</text>
</comment>
<organism evidence="7 8">
    <name type="scientific">Candidatus Acidulodesulfobacterium acidiphilum</name>
    <dbReference type="NCBI Taxonomy" id="2597224"/>
    <lineage>
        <taxon>Bacteria</taxon>
        <taxon>Deltaproteobacteria</taxon>
        <taxon>Candidatus Acidulodesulfobacterales</taxon>
        <taxon>Candidatus Acidulodesulfobacterium</taxon>
    </lineage>
</organism>
<feature type="transmembrane region" description="Helical" evidence="5">
    <location>
        <begin position="12"/>
        <end position="35"/>
    </location>
</feature>
<evidence type="ECO:0000259" key="6">
    <source>
        <dbReference type="PROSITE" id="PS51007"/>
    </source>
</evidence>
<proteinExistence type="predicted"/>
<name>A0A520XAG3_9DELT</name>
<sequence length="137" mass="16004">MNMKTMKKNKSILFPYISYIFIAFAYLFFLSPIFFMPKAYSYNNSQGKYLFHYYNCDDCHSVDGVGGSLGPSLSNYGNMVPDFNWTVRQIKHPNSHFKRGDKISIQGKTYYVIMPSYSYIPQYEVNELASYLESLKK</sequence>
<keyword evidence="3 4" id="KW-0408">Iron</keyword>
<dbReference type="AlphaFoldDB" id="A0A520XAG3"/>
<dbReference type="Proteomes" id="UP000322454">
    <property type="component" value="Unassembled WGS sequence"/>
</dbReference>
<dbReference type="EMBL" id="SHMQ01000022">
    <property type="protein sequence ID" value="RZV38189.1"/>
    <property type="molecule type" value="Genomic_DNA"/>
</dbReference>
<dbReference type="SUPFAM" id="SSF46626">
    <property type="entry name" value="Cytochrome c"/>
    <property type="match status" value="1"/>
</dbReference>